<dbReference type="PANTHER" id="PTHR12702:SF0">
    <property type="entry name" value="EXOCYST COMPLEX COMPONENT 6"/>
    <property type="match status" value="1"/>
</dbReference>
<dbReference type="Gene3D" id="1.10.357.30">
    <property type="entry name" value="Exocyst complex subunit Sec15 C-terminal domain, N-terminal subdomain"/>
    <property type="match status" value="1"/>
</dbReference>
<evidence type="ECO:0000259" key="7">
    <source>
        <dbReference type="Pfam" id="PF20651"/>
    </source>
</evidence>
<keyword evidence="3 5" id="KW-0268">Exocytosis</keyword>
<evidence type="ECO:0000256" key="1">
    <source>
        <dbReference type="ARBA" id="ARBA00007944"/>
    </source>
</evidence>
<evidence type="ECO:0000256" key="2">
    <source>
        <dbReference type="ARBA" id="ARBA00022448"/>
    </source>
</evidence>
<evidence type="ECO:0000259" key="6">
    <source>
        <dbReference type="Pfam" id="PF04091"/>
    </source>
</evidence>
<keyword evidence="4" id="KW-0175">Coiled coil</keyword>
<dbReference type="PANTHER" id="PTHR12702">
    <property type="entry name" value="SEC15"/>
    <property type="match status" value="1"/>
</dbReference>
<comment type="caution">
    <text evidence="8">The sequence shown here is derived from an EMBL/GenBank/DDBJ whole genome shotgun (WGS) entry which is preliminary data.</text>
</comment>
<dbReference type="PIRSF" id="PIRSF025007">
    <property type="entry name" value="Sec15"/>
    <property type="match status" value="1"/>
</dbReference>
<feature type="domain" description="Exocyst complex subunit EXOC6/Sec15 C-terminal" evidence="6">
    <location>
        <begin position="311"/>
        <end position="653"/>
    </location>
</feature>
<evidence type="ECO:0000256" key="4">
    <source>
        <dbReference type="ARBA" id="ARBA00023054"/>
    </source>
</evidence>
<dbReference type="AlphaFoldDB" id="A0A9P7KGQ7"/>
<dbReference type="Proteomes" id="UP000775547">
    <property type="component" value="Unassembled WGS sequence"/>
</dbReference>
<reference evidence="8" key="2">
    <citation type="submission" date="2021-10" db="EMBL/GenBank/DDBJ databases">
        <title>Phylogenomics reveals ancestral predisposition of the termite-cultivated fungus Termitomyces towards a domesticated lifestyle.</title>
        <authorList>
            <person name="Auxier B."/>
            <person name="Grum-Grzhimaylo A."/>
            <person name="Cardenas M.E."/>
            <person name="Lodge J.D."/>
            <person name="Laessoe T."/>
            <person name="Pedersen O."/>
            <person name="Smith M.E."/>
            <person name="Kuyper T.W."/>
            <person name="Franco-Molano E.A."/>
            <person name="Baroni T.J."/>
            <person name="Aanen D.K."/>
        </authorList>
    </citation>
    <scope>NUCLEOTIDE SEQUENCE</scope>
    <source>
        <strain evidence="8">AP01</strain>
        <tissue evidence="8">Mycelium</tissue>
    </source>
</reference>
<evidence type="ECO:0000313" key="9">
    <source>
        <dbReference type="Proteomes" id="UP000775547"/>
    </source>
</evidence>
<feature type="domain" description="Exocyst complex component EXOC6/Sec15 N-terminal" evidence="7">
    <location>
        <begin position="57"/>
        <end position="216"/>
    </location>
</feature>
<dbReference type="GO" id="GO:0090522">
    <property type="term" value="P:vesicle tethering involved in exocytosis"/>
    <property type="evidence" value="ECO:0007669"/>
    <property type="project" value="UniProtKB-UniRule"/>
</dbReference>
<dbReference type="InterPro" id="IPR046361">
    <property type="entry name" value="EXOC6/Sec15_C"/>
</dbReference>
<protein>
    <recommendedName>
        <fullName evidence="5">Exocyst complex component SEC15</fullName>
    </recommendedName>
</protein>
<proteinExistence type="inferred from homology"/>
<dbReference type="Pfam" id="PF20651">
    <property type="entry name" value="EXOC6_Sec15_N"/>
    <property type="match status" value="1"/>
</dbReference>
<accession>A0A9P7KGQ7</accession>
<reference evidence="8" key="1">
    <citation type="submission" date="2020-07" db="EMBL/GenBank/DDBJ databases">
        <authorList>
            <person name="Nieuwenhuis M."/>
            <person name="Van De Peppel L.J.J."/>
        </authorList>
    </citation>
    <scope>NUCLEOTIDE SEQUENCE</scope>
    <source>
        <strain evidence="8">AP01</strain>
        <tissue evidence="8">Mycelium</tissue>
    </source>
</reference>
<keyword evidence="2 5" id="KW-0813">Transport</keyword>
<dbReference type="OrthoDB" id="10267033at2759"/>
<dbReference type="InterPro" id="IPR042044">
    <property type="entry name" value="EXOC6PINT-1/Sec15/Tip20_C_dom2"/>
</dbReference>
<dbReference type="EMBL" id="JABCKV010000001">
    <property type="protein sequence ID" value="KAG5648899.1"/>
    <property type="molecule type" value="Genomic_DNA"/>
</dbReference>
<comment type="similarity">
    <text evidence="1 5">Belongs to the SEC15 family.</text>
</comment>
<evidence type="ECO:0000256" key="3">
    <source>
        <dbReference type="ARBA" id="ARBA00022483"/>
    </source>
</evidence>
<dbReference type="InterPro" id="IPR048359">
    <property type="entry name" value="EXOC6_Sec15_N"/>
</dbReference>
<organism evidence="8 9">
    <name type="scientific">Asterophora parasitica</name>
    <dbReference type="NCBI Taxonomy" id="117018"/>
    <lineage>
        <taxon>Eukaryota</taxon>
        <taxon>Fungi</taxon>
        <taxon>Dikarya</taxon>
        <taxon>Basidiomycota</taxon>
        <taxon>Agaricomycotina</taxon>
        <taxon>Agaricomycetes</taxon>
        <taxon>Agaricomycetidae</taxon>
        <taxon>Agaricales</taxon>
        <taxon>Tricholomatineae</taxon>
        <taxon>Lyophyllaceae</taxon>
        <taxon>Asterophora</taxon>
    </lineage>
</organism>
<gene>
    <name evidence="8" type="ORF">DXG03_000248</name>
</gene>
<dbReference type="GO" id="GO:0006893">
    <property type="term" value="P:Golgi to plasma membrane transport"/>
    <property type="evidence" value="ECO:0007669"/>
    <property type="project" value="TreeGrafter"/>
</dbReference>
<dbReference type="Gene3D" id="1.20.58.670">
    <property type="entry name" value="Dsl1p vesicle tethering complex, Tip20p subunit, domain D"/>
    <property type="match status" value="1"/>
</dbReference>
<dbReference type="GO" id="GO:0006886">
    <property type="term" value="P:intracellular protein transport"/>
    <property type="evidence" value="ECO:0007669"/>
    <property type="project" value="InterPro"/>
</dbReference>
<evidence type="ECO:0000256" key="5">
    <source>
        <dbReference type="PIRNR" id="PIRNR025007"/>
    </source>
</evidence>
<name>A0A9P7KGQ7_9AGAR</name>
<dbReference type="InterPro" id="IPR042045">
    <property type="entry name" value="EXOC6/Sec15_C_dom1"/>
</dbReference>
<sequence>MPPRRRPQFTQENIDQQLQQIHLLDPSSSSENLEQLGPVIKQIHSKRQQDVFLRTVQGLIQSKDAEIEKICGDNYQDFISSVSTLFTVKSYTDKMKENIQSLDSSVSQLGRGLVEKKRGLLQSKKTAANLDEAIDTLQACLRVLDVVNRVGEMIKEGKYWGALRSLEDIQNMPPTSLSQTPFFQHLLSSLPSLRAQIKDAVTASMKQWLLEIRNAQSDLILPNPLPLTFLPQLTQEISGFFIVETHVLETTGTFRSARDVEELWDSLVLGVAESITSSLRTENDPEEYLRVKECLTGFIMTLETSPYSVDSLQSFIILLFEKYAKLLEAQFSRRFESIVTQDDHLPMQIDATNEVDTVLDVVFVGNAEKSQIRQMAPPYTLPWSQTFYLCCQDIRGFIQKFYAFVEGVSRHHRNIDEVLSKLLDSLLIEHISEPIGKRLAGTSTLSQIAQIVTNLEYFQAACSELEFSLTNLRSTQRGGTIRLTARTSFETTLSRSLARITGLITSKLDQFFELSEYEWTPPARENAPSMYLYELVNWLTTVVDSLVIKETYKDEAYKGALEYIAGCLMSFLTGRDISMMNENAISNILIDVDFLEDELKRIGRSHLSSVFVELRMTTSIPLSDNVHEYLVPAMRHTSYSAVKHKRLQALLEKLARFGTTQRDLSARELAEKRRKEADAVGRVFPGEGR</sequence>
<evidence type="ECO:0000313" key="8">
    <source>
        <dbReference type="EMBL" id="KAG5648899.1"/>
    </source>
</evidence>
<dbReference type="GO" id="GO:0000145">
    <property type="term" value="C:exocyst"/>
    <property type="evidence" value="ECO:0007669"/>
    <property type="project" value="UniProtKB-UniRule"/>
</dbReference>
<dbReference type="InterPro" id="IPR007225">
    <property type="entry name" value="EXOC6/Sec15"/>
</dbReference>
<dbReference type="Pfam" id="PF04091">
    <property type="entry name" value="Sec15_C"/>
    <property type="match status" value="1"/>
</dbReference>
<comment type="function">
    <text evidence="5">Component of the exocyst complex involved in the docking of exocytic vesicles with fusion sites on the plasma membrane.</text>
</comment>
<keyword evidence="9" id="KW-1185">Reference proteome</keyword>
<dbReference type="GO" id="GO:0016020">
    <property type="term" value="C:membrane"/>
    <property type="evidence" value="ECO:0007669"/>
    <property type="project" value="TreeGrafter"/>
</dbReference>